<evidence type="ECO:0000256" key="1">
    <source>
        <dbReference type="ARBA" id="ARBA00023125"/>
    </source>
</evidence>
<name>A0A7I8DQG0_9FIRM</name>
<sequence>MEEQFGNRLMYLRKGKGLSQEELGNQIGVSRQTVSKWELNQTTPEMDKLVQLGDLFHISLDELVGREYTSSENTFYEELNAKMDTIISARDPHHYEYKSNKMIGNLPLVHINVGRGCYKAKGVISIGVISVGIISIGCLSLGVVSIGILALGILSLAVFAAGLAAAGSISLGLIALGAVSMGYLSIGAMARGVYAIGASATATRIALGDVANGNIAIGKTAAHGAVELLLRNHVTGADIKTAILKEYPGTWEWLVRIYSDLGKGF</sequence>
<dbReference type="PANTHER" id="PTHR46558:SF13">
    <property type="entry name" value="HTH-TYPE TRANSCRIPTIONAL REGULATOR IMMR"/>
    <property type="match status" value="1"/>
</dbReference>
<dbReference type="InterPro" id="IPR010982">
    <property type="entry name" value="Lambda_DNA-bd_dom_sf"/>
</dbReference>
<dbReference type="Pfam" id="PF01381">
    <property type="entry name" value="HTH_3"/>
    <property type="match status" value="1"/>
</dbReference>
<proteinExistence type="predicted"/>
<dbReference type="Gene3D" id="1.10.260.40">
    <property type="entry name" value="lambda repressor-like DNA-binding domains"/>
    <property type="match status" value="1"/>
</dbReference>
<dbReference type="InterPro" id="IPR001387">
    <property type="entry name" value="Cro/C1-type_HTH"/>
</dbReference>
<evidence type="ECO:0000313" key="4">
    <source>
        <dbReference type="EMBL" id="BCK00661.1"/>
    </source>
</evidence>
<dbReference type="SMART" id="SM00530">
    <property type="entry name" value="HTH_XRE"/>
    <property type="match status" value="1"/>
</dbReference>
<reference evidence="4 5" key="1">
    <citation type="submission" date="2020-08" db="EMBL/GenBank/DDBJ databases">
        <title>Draft genome sequencing of an Anaerocolumna strain isolated from anoxic soil subjected to BSD treatment.</title>
        <authorList>
            <person name="Uek A."/>
            <person name="Tonouchi A."/>
        </authorList>
    </citation>
    <scope>NUCLEOTIDE SEQUENCE [LARGE SCALE GENOMIC DNA]</scope>
    <source>
        <strain evidence="4 5">CTTW</strain>
    </source>
</reference>
<dbReference type="KEGG" id="acht:bsdcttw_37010"/>
<keyword evidence="5" id="KW-1185">Reference proteome</keyword>
<dbReference type="EMBL" id="AP023368">
    <property type="protein sequence ID" value="BCK00661.1"/>
    <property type="molecule type" value="Genomic_DNA"/>
</dbReference>
<keyword evidence="2" id="KW-0472">Membrane</keyword>
<keyword evidence="1" id="KW-0238">DNA-binding</keyword>
<feature type="transmembrane region" description="Helical" evidence="2">
    <location>
        <begin position="156"/>
        <end position="184"/>
    </location>
</feature>
<organism evidence="4 5">
    <name type="scientific">Anaerocolumna chitinilytica</name>
    <dbReference type="NCBI Taxonomy" id="1727145"/>
    <lineage>
        <taxon>Bacteria</taxon>
        <taxon>Bacillati</taxon>
        <taxon>Bacillota</taxon>
        <taxon>Clostridia</taxon>
        <taxon>Lachnospirales</taxon>
        <taxon>Lachnospiraceae</taxon>
        <taxon>Anaerocolumna</taxon>
    </lineage>
</organism>
<gene>
    <name evidence="4" type="ORF">bsdcttw_37010</name>
</gene>
<feature type="domain" description="HTH cro/C1-type" evidence="3">
    <location>
        <begin position="9"/>
        <end position="63"/>
    </location>
</feature>
<dbReference type="PANTHER" id="PTHR46558">
    <property type="entry name" value="TRACRIPTIONAL REGULATORY PROTEIN-RELATED-RELATED"/>
    <property type="match status" value="1"/>
</dbReference>
<protein>
    <recommendedName>
        <fullName evidence="3">HTH cro/C1-type domain-containing protein</fullName>
    </recommendedName>
</protein>
<dbReference type="RefSeq" id="WP_185256313.1">
    <property type="nucleotide sequence ID" value="NZ_AP023368.1"/>
</dbReference>
<feature type="transmembrane region" description="Helical" evidence="2">
    <location>
        <begin position="123"/>
        <end position="150"/>
    </location>
</feature>
<accession>A0A7I8DQG0</accession>
<keyword evidence="2" id="KW-0812">Transmembrane</keyword>
<reference evidence="4 5" key="2">
    <citation type="submission" date="2020-08" db="EMBL/GenBank/DDBJ databases">
        <authorList>
            <person name="Ueki A."/>
            <person name="Tonouchi A."/>
        </authorList>
    </citation>
    <scope>NUCLEOTIDE SEQUENCE [LARGE SCALE GENOMIC DNA]</scope>
    <source>
        <strain evidence="4 5">CTTW</strain>
    </source>
</reference>
<dbReference type="AlphaFoldDB" id="A0A7I8DQG0"/>
<evidence type="ECO:0000313" key="5">
    <source>
        <dbReference type="Proteomes" id="UP000515703"/>
    </source>
</evidence>
<evidence type="ECO:0000256" key="2">
    <source>
        <dbReference type="SAM" id="Phobius"/>
    </source>
</evidence>
<dbReference type="PROSITE" id="PS50943">
    <property type="entry name" value="HTH_CROC1"/>
    <property type="match status" value="1"/>
</dbReference>
<dbReference type="Proteomes" id="UP000515703">
    <property type="component" value="Chromosome"/>
</dbReference>
<dbReference type="CDD" id="cd00093">
    <property type="entry name" value="HTH_XRE"/>
    <property type="match status" value="1"/>
</dbReference>
<evidence type="ECO:0000259" key="3">
    <source>
        <dbReference type="PROSITE" id="PS50943"/>
    </source>
</evidence>
<dbReference type="GO" id="GO:0003677">
    <property type="term" value="F:DNA binding"/>
    <property type="evidence" value="ECO:0007669"/>
    <property type="project" value="UniProtKB-KW"/>
</dbReference>
<keyword evidence="2" id="KW-1133">Transmembrane helix</keyword>
<dbReference type="SUPFAM" id="SSF47413">
    <property type="entry name" value="lambda repressor-like DNA-binding domains"/>
    <property type="match status" value="1"/>
</dbReference>